<keyword evidence="4" id="KW-1133">Transmembrane helix</keyword>
<accession>A0ABD0JAQ8</accession>
<feature type="compositionally biased region" description="Polar residues" evidence="3">
    <location>
        <begin position="253"/>
        <end position="271"/>
    </location>
</feature>
<evidence type="ECO:0000313" key="6">
    <source>
        <dbReference type="Proteomes" id="UP001519460"/>
    </source>
</evidence>
<feature type="transmembrane region" description="Helical" evidence="4">
    <location>
        <begin position="318"/>
        <end position="344"/>
    </location>
</feature>
<protein>
    <submittedName>
        <fullName evidence="5">Uncharacterized protein</fullName>
    </submittedName>
</protein>
<evidence type="ECO:0000256" key="1">
    <source>
        <dbReference type="ARBA" id="ARBA00007457"/>
    </source>
</evidence>
<sequence length="345" mass="37937">MSRSVQQTDARSDGVDDPATCDGGEDGVFFRRTPDQQASDSSSNSTDSLRPSSSDDVIAPDQVVSLNSEVDAGRDPDVSAGLNATKSECRKKRARRNLATEPRTVGKRHGDGGDKVLFEVDVCDVLVFALSRELAFFCNLSLGLGGTGDSDRLREELRHSRHRVCALARRNRHALIPLLKRKAPEQCANNERAELEKLYRVYSGCLEYLEIQLHKVSNLQTIFPLHTGDCILINTGIVDPTLSKSTLLLNADSRSPTGSCSPLQPAPSTTEGAEEIEKIKRELGEIKQLLYHVSSSVDIQPWDVEEPHGDFTRQRRMWVYVVCGVAMALLVIGIVVGVTVFMMAD</sequence>
<evidence type="ECO:0000256" key="4">
    <source>
        <dbReference type="SAM" id="Phobius"/>
    </source>
</evidence>
<keyword evidence="2" id="KW-0734">Signal transduction inhibitor</keyword>
<dbReference type="EMBL" id="JACVVK020000529">
    <property type="protein sequence ID" value="KAK7467954.1"/>
    <property type="molecule type" value="Genomic_DNA"/>
</dbReference>
<proteinExistence type="inferred from homology"/>
<evidence type="ECO:0000256" key="3">
    <source>
        <dbReference type="SAM" id="MobiDB-lite"/>
    </source>
</evidence>
<comment type="similarity">
    <text evidence="1">Belongs to the RGS7BP/RGS9BP family.</text>
</comment>
<reference evidence="5 6" key="1">
    <citation type="journal article" date="2023" name="Sci. Data">
        <title>Genome assembly of the Korean intertidal mud-creeper Batillaria attramentaria.</title>
        <authorList>
            <person name="Patra A.K."/>
            <person name="Ho P.T."/>
            <person name="Jun S."/>
            <person name="Lee S.J."/>
            <person name="Kim Y."/>
            <person name="Won Y.J."/>
        </authorList>
    </citation>
    <scope>NUCLEOTIDE SEQUENCE [LARGE SCALE GENOMIC DNA]</scope>
    <source>
        <strain evidence="5">Wonlab-2016</strain>
    </source>
</reference>
<dbReference type="AlphaFoldDB" id="A0ABD0JAQ8"/>
<dbReference type="InterPro" id="IPR026512">
    <property type="entry name" value="RGS7BP/RGS9BP"/>
</dbReference>
<name>A0ABD0JAQ8_9CAEN</name>
<dbReference type="GO" id="GO:0009968">
    <property type="term" value="P:negative regulation of signal transduction"/>
    <property type="evidence" value="ECO:0007669"/>
    <property type="project" value="UniProtKB-KW"/>
</dbReference>
<keyword evidence="6" id="KW-1185">Reference proteome</keyword>
<dbReference type="PANTHER" id="PTHR21029">
    <property type="entry name" value="R-SEVEN BINDING PROTEIN (R7BP) HOMOLOG"/>
    <property type="match status" value="1"/>
</dbReference>
<keyword evidence="4" id="KW-0472">Membrane</keyword>
<feature type="compositionally biased region" description="Low complexity" evidence="3">
    <location>
        <begin position="39"/>
        <end position="56"/>
    </location>
</feature>
<dbReference type="Proteomes" id="UP001519460">
    <property type="component" value="Unassembled WGS sequence"/>
</dbReference>
<evidence type="ECO:0000313" key="5">
    <source>
        <dbReference type="EMBL" id="KAK7467954.1"/>
    </source>
</evidence>
<organism evidence="5 6">
    <name type="scientific">Batillaria attramentaria</name>
    <dbReference type="NCBI Taxonomy" id="370345"/>
    <lineage>
        <taxon>Eukaryota</taxon>
        <taxon>Metazoa</taxon>
        <taxon>Spiralia</taxon>
        <taxon>Lophotrochozoa</taxon>
        <taxon>Mollusca</taxon>
        <taxon>Gastropoda</taxon>
        <taxon>Caenogastropoda</taxon>
        <taxon>Sorbeoconcha</taxon>
        <taxon>Cerithioidea</taxon>
        <taxon>Batillariidae</taxon>
        <taxon>Batillaria</taxon>
    </lineage>
</organism>
<feature type="region of interest" description="Disordered" evidence="3">
    <location>
        <begin position="253"/>
        <end position="272"/>
    </location>
</feature>
<comment type="caution">
    <text evidence="5">The sequence shown here is derived from an EMBL/GenBank/DDBJ whole genome shotgun (WGS) entry which is preliminary data.</text>
</comment>
<evidence type="ECO:0000256" key="2">
    <source>
        <dbReference type="ARBA" id="ARBA00022700"/>
    </source>
</evidence>
<feature type="region of interest" description="Disordered" evidence="3">
    <location>
        <begin position="1"/>
        <end position="109"/>
    </location>
</feature>
<gene>
    <name evidence="5" type="ORF">BaRGS_00036797</name>
</gene>
<keyword evidence="4" id="KW-0812">Transmembrane</keyword>